<keyword evidence="1" id="KW-1133">Transmembrane helix</keyword>
<keyword evidence="3" id="KW-1185">Reference proteome</keyword>
<accession>A0AAD3SFJ0</accession>
<dbReference type="EMBL" id="BSYO01000009">
    <property type="protein sequence ID" value="GMH09816.1"/>
    <property type="molecule type" value="Genomic_DNA"/>
</dbReference>
<dbReference type="Proteomes" id="UP001279734">
    <property type="component" value="Unassembled WGS sequence"/>
</dbReference>
<protein>
    <submittedName>
        <fullName evidence="2">Uncharacterized protein</fullName>
    </submittedName>
</protein>
<keyword evidence="1" id="KW-0472">Membrane</keyword>
<evidence type="ECO:0000313" key="2">
    <source>
        <dbReference type="EMBL" id="GMH09816.1"/>
    </source>
</evidence>
<organism evidence="2 3">
    <name type="scientific">Nepenthes gracilis</name>
    <name type="common">Slender pitcher plant</name>
    <dbReference type="NCBI Taxonomy" id="150966"/>
    <lineage>
        <taxon>Eukaryota</taxon>
        <taxon>Viridiplantae</taxon>
        <taxon>Streptophyta</taxon>
        <taxon>Embryophyta</taxon>
        <taxon>Tracheophyta</taxon>
        <taxon>Spermatophyta</taxon>
        <taxon>Magnoliopsida</taxon>
        <taxon>eudicotyledons</taxon>
        <taxon>Gunneridae</taxon>
        <taxon>Pentapetalae</taxon>
        <taxon>Caryophyllales</taxon>
        <taxon>Nepenthaceae</taxon>
        <taxon>Nepenthes</taxon>
    </lineage>
</organism>
<feature type="transmembrane region" description="Helical" evidence="1">
    <location>
        <begin position="101"/>
        <end position="122"/>
    </location>
</feature>
<sequence length="162" mass="17839">MGSDCPGGAREGLCGRRRTQMLELEDAGSVLISSSTQVNVSKEACATLYSFKKGDTNMQVCSFYDLVNGVKQMNRGSGLSYLVKVPKREGGVHRKTSLRKWVMILVVVADGVVLFLVLADILHHLVYYAPLPHVEAFRGFPFVPVPPSPLVYIPFMIPELLV</sequence>
<comment type="caution">
    <text evidence="2">The sequence shown here is derived from an EMBL/GenBank/DDBJ whole genome shotgun (WGS) entry which is preliminary data.</text>
</comment>
<dbReference type="AlphaFoldDB" id="A0AAD3SFJ0"/>
<proteinExistence type="predicted"/>
<keyword evidence="1" id="KW-0812">Transmembrane</keyword>
<gene>
    <name evidence="2" type="ORF">Nepgr_011657</name>
</gene>
<evidence type="ECO:0000313" key="3">
    <source>
        <dbReference type="Proteomes" id="UP001279734"/>
    </source>
</evidence>
<evidence type="ECO:0000256" key="1">
    <source>
        <dbReference type="SAM" id="Phobius"/>
    </source>
</evidence>
<reference evidence="2" key="1">
    <citation type="submission" date="2023-05" db="EMBL/GenBank/DDBJ databases">
        <title>Nepenthes gracilis genome sequencing.</title>
        <authorList>
            <person name="Fukushima K."/>
        </authorList>
    </citation>
    <scope>NUCLEOTIDE SEQUENCE</scope>
    <source>
        <strain evidence="2">SING2019-196</strain>
    </source>
</reference>
<name>A0AAD3SFJ0_NEPGR</name>